<protein>
    <recommendedName>
        <fullName evidence="1">CHAT domain-containing protein</fullName>
    </recommendedName>
</protein>
<dbReference type="InterPro" id="IPR024983">
    <property type="entry name" value="CHAT_dom"/>
</dbReference>
<evidence type="ECO:0000313" key="3">
    <source>
        <dbReference type="Proteomes" id="UP000541558"/>
    </source>
</evidence>
<dbReference type="PANTHER" id="PTHR19959">
    <property type="entry name" value="KINESIN LIGHT CHAIN"/>
    <property type="match status" value="1"/>
</dbReference>
<accession>A0A8H5BCK9</accession>
<evidence type="ECO:0000313" key="2">
    <source>
        <dbReference type="EMBL" id="KAF5320401.1"/>
    </source>
</evidence>
<dbReference type="Proteomes" id="UP000541558">
    <property type="component" value="Unassembled WGS sequence"/>
</dbReference>
<proteinExistence type="predicted"/>
<name>A0A8H5BCK9_9AGAR</name>
<dbReference type="Pfam" id="PF12770">
    <property type="entry name" value="CHAT"/>
    <property type="match status" value="1"/>
</dbReference>
<comment type="caution">
    <text evidence="2">The sequence shown here is derived from an EMBL/GenBank/DDBJ whole genome shotgun (WGS) entry which is preliminary data.</text>
</comment>
<dbReference type="AlphaFoldDB" id="A0A8H5BCK9"/>
<sequence length="990" mass="108205">MRARRLLPTPTTVATPVKRFLVNQLFCIHFQQTGDIFAISAAITALRIAVKLRSRHHKDLPLLLSVLGGFHLERFRKTGRLSDIDEGISLQLKAVTLTPHSHPNLPSMLSNLGNLLFSRFKRIGEPSYADVAIEAHQKAVELTPDGAAVLPELLNNLGVAFRCRFERSGELADIAEAISAQQKAVKLIPQDHTNLPFLLGNLGNSFDSRFERTGDLSDIAEAISVQQKAVELAPQGHAHIPTLLGNLGTCYLSRFERTGEIQDIVEAISAQKKAVELTPPGDAGLPERLNNLGISLTCRYERTGELPNIAEAISTHREGVDLTSEDDAGLPVRLSNLGKSLRRRFEQTFDPSDLADAIAVQQKAVTLTPLGHADRSLMLHDLGKIFHCRFVLHGESSDLDESISSHKAAAISSSGSPRVRLEAAKTWADLATQHNHYSSAIVPAFDTAIGLLAEIAGLEQTVQGRYTQLETSSGLATMAAAAACALGRTDKAVEWLEQGRCLVWTQLSDLRTPINNLQAHDSVLAQRVADISKQLEMMASSRGTSHIDMSFEEKVSLEDEARAHLDLARQWKDLLETVRAIPEFESFLAPSACSTLLRHLPETGPVIVINVHESRCDAIALLSGREPLHIPLPNFSIEKTSKYRAILNSALQSQHLRVREADNIVATSGQLSPARDMRPAPVEAHRYNPSVHLVLRGLWEEVVKPVLDALGIPKTAEGSKRITSRVWWCPTGPLSFLPLHAAGKYGGPNSEATFDYVISSYTPSISAITDRVKNTPSIDNPISGLLLTCQPTAPGASPIPGTTNEVESILKGAKRRGVRALMLQGDEMTAVECLKQMQKFSSIHLACHGSQNASEPLRSRFLFHQGSLELGEILKSNLKHADLAYLSACQTGTGEEGLPDEAVHLAAGMLSAGYQQVVGTMWSIRDRPAQMVAVSFYEFIFTSLERSSDTLFNGTDSAYALHQATQKLRHSLDDSEYSLLTWVPFVHYGL</sequence>
<dbReference type="PANTHER" id="PTHR19959:SF119">
    <property type="entry name" value="FUNGAL LIPASE-LIKE DOMAIN-CONTAINING PROTEIN"/>
    <property type="match status" value="1"/>
</dbReference>
<keyword evidence="3" id="KW-1185">Reference proteome</keyword>
<dbReference type="SUPFAM" id="SSF48452">
    <property type="entry name" value="TPR-like"/>
    <property type="match status" value="1"/>
</dbReference>
<dbReference type="Gene3D" id="1.25.40.10">
    <property type="entry name" value="Tetratricopeptide repeat domain"/>
    <property type="match status" value="2"/>
</dbReference>
<evidence type="ECO:0000259" key="1">
    <source>
        <dbReference type="Pfam" id="PF12770"/>
    </source>
</evidence>
<dbReference type="OrthoDB" id="9991317at2759"/>
<dbReference type="InterPro" id="IPR011990">
    <property type="entry name" value="TPR-like_helical_dom_sf"/>
</dbReference>
<organism evidence="2 3">
    <name type="scientific">Ephemerocybe angulata</name>
    <dbReference type="NCBI Taxonomy" id="980116"/>
    <lineage>
        <taxon>Eukaryota</taxon>
        <taxon>Fungi</taxon>
        <taxon>Dikarya</taxon>
        <taxon>Basidiomycota</taxon>
        <taxon>Agaricomycotina</taxon>
        <taxon>Agaricomycetes</taxon>
        <taxon>Agaricomycetidae</taxon>
        <taxon>Agaricales</taxon>
        <taxon>Agaricineae</taxon>
        <taxon>Psathyrellaceae</taxon>
        <taxon>Ephemerocybe</taxon>
    </lineage>
</organism>
<reference evidence="2 3" key="1">
    <citation type="journal article" date="2020" name="ISME J.">
        <title>Uncovering the hidden diversity of litter-decomposition mechanisms in mushroom-forming fungi.</title>
        <authorList>
            <person name="Floudas D."/>
            <person name="Bentzer J."/>
            <person name="Ahren D."/>
            <person name="Johansson T."/>
            <person name="Persson P."/>
            <person name="Tunlid A."/>
        </authorList>
    </citation>
    <scope>NUCLEOTIDE SEQUENCE [LARGE SCALE GENOMIC DNA]</scope>
    <source>
        <strain evidence="2 3">CBS 175.51</strain>
    </source>
</reference>
<gene>
    <name evidence="2" type="ORF">D9611_010754</name>
</gene>
<feature type="domain" description="CHAT" evidence="1">
    <location>
        <begin position="695"/>
        <end position="989"/>
    </location>
</feature>
<dbReference type="EMBL" id="JAACJK010000169">
    <property type="protein sequence ID" value="KAF5320401.1"/>
    <property type="molecule type" value="Genomic_DNA"/>
</dbReference>